<keyword evidence="3" id="KW-1185">Reference proteome</keyword>
<protein>
    <submittedName>
        <fullName evidence="2">Uncharacterized protein</fullName>
    </submittedName>
</protein>
<feature type="region of interest" description="Disordered" evidence="1">
    <location>
        <begin position="84"/>
        <end position="126"/>
    </location>
</feature>
<sequence length="151" mass="15617">MRIRTDAEAAHDDVAALLAEGRFADALVPAALQAGRLGVRPRSLTFLAEVVRRGGAAWAAALAEPLPDQDQTHLVRPWLLAATPPTGTLPDNGPLPTGAGPPRTTTTGTGLDLTPPTATGSPSGVDDARLARWLDGVAILIEARQTHSPAN</sequence>
<gene>
    <name evidence="2" type="ORF">BC793_14359</name>
</gene>
<dbReference type="OrthoDB" id="4559827at2"/>
<evidence type="ECO:0000256" key="1">
    <source>
        <dbReference type="SAM" id="MobiDB-lite"/>
    </source>
</evidence>
<dbReference type="Proteomes" id="UP000245697">
    <property type="component" value="Unassembled WGS sequence"/>
</dbReference>
<proteinExistence type="predicted"/>
<evidence type="ECO:0000313" key="3">
    <source>
        <dbReference type="Proteomes" id="UP000245697"/>
    </source>
</evidence>
<dbReference type="EMBL" id="QGGR01000043">
    <property type="protein sequence ID" value="PWK29836.1"/>
    <property type="molecule type" value="Genomic_DNA"/>
</dbReference>
<dbReference type="AlphaFoldDB" id="A0A316EJG6"/>
<reference evidence="2 3" key="1">
    <citation type="submission" date="2018-05" db="EMBL/GenBank/DDBJ databases">
        <title>Genomic Encyclopedia of Archaeal and Bacterial Type Strains, Phase II (KMG-II): from individual species to whole genera.</title>
        <authorList>
            <person name="Goeker M."/>
        </authorList>
    </citation>
    <scope>NUCLEOTIDE SEQUENCE [LARGE SCALE GENOMIC DNA]</scope>
    <source>
        <strain evidence="2 3">DSM 45184</strain>
    </source>
</reference>
<comment type="caution">
    <text evidence="2">The sequence shown here is derived from an EMBL/GenBank/DDBJ whole genome shotgun (WGS) entry which is preliminary data.</text>
</comment>
<organism evidence="2 3">
    <name type="scientific">Actinoplanes xinjiangensis</name>
    <dbReference type="NCBI Taxonomy" id="512350"/>
    <lineage>
        <taxon>Bacteria</taxon>
        <taxon>Bacillati</taxon>
        <taxon>Actinomycetota</taxon>
        <taxon>Actinomycetes</taxon>
        <taxon>Micromonosporales</taxon>
        <taxon>Micromonosporaceae</taxon>
        <taxon>Actinoplanes</taxon>
    </lineage>
</organism>
<dbReference type="RefSeq" id="WP_109602889.1">
    <property type="nucleotide sequence ID" value="NZ_BONA01000106.1"/>
</dbReference>
<name>A0A316EJG6_9ACTN</name>
<accession>A0A316EJG6</accession>
<evidence type="ECO:0000313" key="2">
    <source>
        <dbReference type="EMBL" id="PWK29836.1"/>
    </source>
</evidence>
<feature type="compositionally biased region" description="Low complexity" evidence="1">
    <location>
        <begin position="94"/>
        <end position="120"/>
    </location>
</feature>